<comment type="caution">
    <text evidence="1">The sequence shown here is derived from an EMBL/GenBank/DDBJ whole genome shotgun (WGS) entry which is preliminary data.</text>
</comment>
<evidence type="ECO:0000313" key="2">
    <source>
        <dbReference type="Proteomes" id="UP001569428"/>
    </source>
</evidence>
<reference evidence="1 2" key="1">
    <citation type="submission" date="2024-08" db="EMBL/GenBank/DDBJ databases">
        <authorList>
            <person name="Ishaq N."/>
        </authorList>
    </citation>
    <scope>NUCLEOTIDE SEQUENCE [LARGE SCALE GENOMIC DNA]</scope>
    <source>
        <strain evidence="1 2">DSM 18651</strain>
    </source>
</reference>
<dbReference type="EMBL" id="JBGMEK010000019">
    <property type="protein sequence ID" value="MFA0811344.1"/>
    <property type="molecule type" value="Genomic_DNA"/>
</dbReference>
<keyword evidence="2" id="KW-1185">Reference proteome</keyword>
<sequence length="249" mass="27885">MNVSSSSKLLGHSENALPALDYNIKDYYNYFAKLKVWQEVFGKEFLHVRSFTRTALVGGDIVSDFSALLDGNIEIPSCRVNEGVGRKQFLLTHKLLELGVAESEILKLKPMMAADDSALAPSRRSAENFFLQFEDSNRLLNDNFLPHASGLAFSDDFSAYPEQGNDRLCAKDLAAWLPEMFAAGIKEPAGLRDALLVGRIQSLMTEKFMDAALMEELEGLVMCLEATAHIAQVQEPWYRMIKKKKRSGR</sequence>
<organism evidence="1 2">
    <name type="scientific">Microbulbifer epialgicus</name>
    <dbReference type="NCBI Taxonomy" id="393907"/>
    <lineage>
        <taxon>Bacteria</taxon>
        <taxon>Pseudomonadati</taxon>
        <taxon>Pseudomonadota</taxon>
        <taxon>Gammaproteobacteria</taxon>
        <taxon>Cellvibrionales</taxon>
        <taxon>Microbulbiferaceae</taxon>
        <taxon>Microbulbifer</taxon>
    </lineage>
</organism>
<proteinExistence type="predicted"/>
<gene>
    <name evidence="1" type="ORF">ACCI49_10490</name>
</gene>
<accession>A0ABV4P055</accession>
<protein>
    <submittedName>
        <fullName evidence="1">Uncharacterized protein</fullName>
    </submittedName>
</protein>
<dbReference type="Proteomes" id="UP001569428">
    <property type="component" value="Unassembled WGS sequence"/>
</dbReference>
<name>A0ABV4P055_9GAMM</name>
<dbReference type="RefSeq" id="WP_371838911.1">
    <property type="nucleotide sequence ID" value="NZ_JBGMEK010000019.1"/>
</dbReference>
<evidence type="ECO:0000313" key="1">
    <source>
        <dbReference type="EMBL" id="MFA0811344.1"/>
    </source>
</evidence>